<dbReference type="Pfam" id="PF13565">
    <property type="entry name" value="HTH_32"/>
    <property type="match status" value="1"/>
</dbReference>
<gene>
    <name evidence="1" type="ORF">KSZ_55900</name>
</gene>
<accession>A0ABQ3VMY1</accession>
<comment type="caution">
    <text evidence="1">The sequence shown here is derived from an EMBL/GenBank/DDBJ whole genome shotgun (WGS) entry which is preliminary data.</text>
</comment>
<evidence type="ECO:0000313" key="1">
    <source>
        <dbReference type="EMBL" id="GHO87584.1"/>
    </source>
</evidence>
<name>A0ABQ3VMY1_9CHLR</name>
<proteinExistence type="predicted"/>
<dbReference type="SUPFAM" id="SSF46689">
    <property type="entry name" value="Homeodomain-like"/>
    <property type="match status" value="1"/>
</dbReference>
<evidence type="ECO:0008006" key="3">
    <source>
        <dbReference type="Google" id="ProtNLM"/>
    </source>
</evidence>
<evidence type="ECO:0000313" key="2">
    <source>
        <dbReference type="Proteomes" id="UP000635565"/>
    </source>
</evidence>
<sequence length="155" mass="17799">MRERPHKYEVALSEEQRFLLQQLLAGGKAPVRQQAHARILLKIDRNASGPRWTDEQVAEAFEMSRYTVIRIRERFVNHGLDDALNHRLHTQRRAQALDGEQEAHLIALSCSPCPTGQARWSLRLLANRLVELGYVEQVSHETVRKTLKKMNSSPG</sequence>
<protein>
    <recommendedName>
        <fullName evidence="3">Transposase</fullName>
    </recommendedName>
</protein>
<dbReference type="EMBL" id="BNJJ01000018">
    <property type="protein sequence ID" value="GHO87584.1"/>
    <property type="molecule type" value="Genomic_DNA"/>
</dbReference>
<dbReference type="InterPro" id="IPR009057">
    <property type="entry name" value="Homeodomain-like_sf"/>
</dbReference>
<organism evidence="1 2">
    <name type="scientific">Dictyobacter formicarum</name>
    <dbReference type="NCBI Taxonomy" id="2778368"/>
    <lineage>
        <taxon>Bacteria</taxon>
        <taxon>Bacillati</taxon>
        <taxon>Chloroflexota</taxon>
        <taxon>Ktedonobacteria</taxon>
        <taxon>Ktedonobacterales</taxon>
        <taxon>Dictyobacteraceae</taxon>
        <taxon>Dictyobacter</taxon>
    </lineage>
</organism>
<dbReference type="Proteomes" id="UP000635565">
    <property type="component" value="Unassembled WGS sequence"/>
</dbReference>
<keyword evidence="2" id="KW-1185">Reference proteome</keyword>
<reference evidence="1 2" key="1">
    <citation type="journal article" date="2021" name="Int. J. Syst. Evol. Microbiol.">
        <title>Reticulibacter mediterranei gen. nov., sp. nov., within the new family Reticulibacteraceae fam. nov., and Ktedonospora formicarum gen. nov., sp. nov., Ktedonobacter robiniae sp. nov., Dictyobacter formicarum sp. nov. and Dictyobacter arantiisoli sp. nov., belonging to the class Ktedonobacteria.</title>
        <authorList>
            <person name="Yabe S."/>
            <person name="Zheng Y."/>
            <person name="Wang C.M."/>
            <person name="Sakai Y."/>
            <person name="Abe K."/>
            <person name="Yokota A."/>
            <person name="Donadio S."/>
            <person name="Cavaletti L."/>
            <person name="Monciardini P."/>
        </authorList>
    </citation>
    <scope>NUCLEOTIDE SEQUENCE [LARGE SCALE GENOMIC DNA]</scope>
    <source>
        <strain evidence="1 2">SOSP1-9</strain>
    </source>
</reference>